<dbReference type="AlphaFoldDB" id="A0A2P2NGN2"/>
<reference evidence="1" key="1">
    <citation type="submission" date="2018-02" db="EMBL/GenBank/DDBJ databases">
        <title>Rhizophora mucronata_Transcriptome.</title>
        <authorList>
            <person name="Meera S.P."/>
            <person name="Sreeshan A."/>
            <person name="Augustine A."/>
        </authorList>
    </citation>
    <scope>NUCLEOTIDE SEQUENCE</scope>
    <source>
        <tissue evidence="1">Leaf</tissue>
    </source>
</reference>
<accession>A0A2P2NGN2</accession>
<protein>
    <submittedName>
        <fullName evidence="1">Uncharacterized protein</fullName>
    </submittedName>
</protein>
<name>A0A2P2NGN2_RHIMU</name>
<proteinExistence type="predicted"/>
<dbReference type="EMBL" id="GGEC01061076">
    <property type="protein sequence ID" value="MBX41560.1"/>
    <property type="molecule type" value="Transcribed_RNA"/>
</dbReference>
<evidence type="ECO:0000313" key="1">
    <source>
        <dbReference type="EMBL" id="MBX41560.1"/>
    </source>
</evidence>
<organism evidence="1">
    <name type="scientific">Rhizophora mucronata</name>
    <name type="common">Asiatic mangrove</name>
    <dbReference type="NCBI Taxonomy" id="61149"/>
    <lineage>
        <taxon>Eukaryota</taxon>
        <taxon>Viridiplantae</taxon>
        <taxon>Streptophyta</taxon>
        <taxon>Embryophyta</taxon>
        <taxon>Tracheophyta</taxon>
        <taxon>Spermatophyta</taxon>
        <taxon>Magnoliopsida</taxon>
        <taxon>eudicotyledons</taxon>
        <taxon>Gunneridae</taxon>
        <taxon>Pentapetalae</taxon>
        <taxon>rosids</taxon>
        <taxon>fabids</taxon>
        <taxon>Malpighiales</taxon>
        <taxon>Rhizophoraceae</taxon>
        <taxon>Rhizophora</taxon>
    </lineage>
</organism>
<sequence>MKIHLLVSIANNLKLNNWIKIRLWNKR</sequence>